<dbReference type="InterPro" id="IPR017246">
    <property type="entry name" value="Snapin"/>
</dbReference>
<protein>
    <recommendedName>
        <fullName evidence="3">Biogenesis of lysosome-related organelles complex 1 subunit 7</fullName>
    </recommendedName>
</protein>
<feature type="region of interest" description="Disordered" evidence="4">
    <location>
        <begin position="127"/>
        <end position="146"/>
    </location>
</feature>
<comment type="similarity">
    <text evidence="1">Belongs to the SNAPIN family.</text>
</comment>
<dbReference type="GO" id="GO:0032418">
    <property type="term" value="P:lysosome localization"/>
    <property type="evidence" value="ECO:0007669"/>
    <property type="project" value="TreeGrafter"/>
</dbReference>
<dbReference type="GO" id="GO:0007040">
    <property type="term" value="P:lysosome organization"/>
    <property type="evidence" value="ECO:0007669"/>
    <property type="project" value="TreeGrafter"/>
</dbReference>
<dbReference type="GO" id="GO:0008333">
    <property type="term" value="P:endosome to lysosome transport"/>
    <property type="evidence" value="ECO:0007669"/>
    <property type="project" value="TreeGrafter"/>
</dbReference>
<dbReference type="GO" id="GO:0006886">
    <property type="term" value="P:intracellular protein transport"/>
    <property type="evidence" value="ECO:0007669"/>
    <property type="project" value="InterPro"/>
</dbReference>
<evidence type="ECO:0000313" key="6">
    <source>
        <dbReference type="Proteomes" id="UP001378592"/>
    </source>
</evidence>
<dbReference type="Pfam" id="PF14712">
    <property type="entry name" value="Snapin_Pallidin"/>
    <property type="match status" value="1"/>
</dbReference>
<proteinExistence type="inferred from homology"/>
<reference evidence="5 6" key="1">
    <citation type="submission" date="2024-03" db="EMBL/GenBank/DDBJ databases">
        <title>The genome assembly and annotation of the cricket Gryllus longicercus Weissman &amp; Gray.</title>
        <authorList>
            <person name="Szrajer S."/>
            <person name="Gray D."/>
            <person name="Ylla G."/>
        </authorList>
    </citation>
    <scope>NUCLEOTIDE SEQUENCE [LARGE SCALE GENOMIC DNA]</scope>
    <source>
        <strain evidence="5">DAG 2021-001</strain>
        <tissue evidence="5">Whole body minus gut</tissue>
    </source>
</reference>
<dbReference type="InterPro" id="IPR028119">
    <property type="entry name" value="Snapin/Pallidin/Snn1"/>
</dbReference>
<dbReference type="EMBL" id="JAZDUA010000570">
    <property type="protein sequence ID" value="KAK7791011.1"/>
    <property type="molecule type" value="Genomic_DNA"/>
</dbReference>
<dbReference type="GO" id="GO:0000149">
    <property type="term" value="F:SNARE binding"/>
    <property type="evidence" value="ECO:0007669"/>
    <property type="project" value="TreeGrafter"/>
</dbReference>
<comment type="caution">
    <text evidence="5">The sequence shown here is derived from an EMBL/GenBank/DDBJ whole genome shotgun (WGS) entry which is preliminary data.</text>
</comment>
<evidence type="ECO:0000256" key="2">
    <source>
        <dbReference type="ARBA" id="ARBA00023054"/>
    </source>
</evidence>
<evidence type="ECO:0000313" key="5">
    <source>
        <dbReference type="EMBL" id="KAK7791011.1"/>
    </source>
</evidence>
<dbReference type="PANTHER" id="PTHR31305">
    <property type="entry name" value="SNARE-ASSOCIATED PROTEIN SNAPIN"/>
    <property type="match status" value="1"/>
</dbReference>
<dbReference type="PANTHER" id="PTHR31305:SF2">
    <property type="entry name" value="SNARE-ASSOCIATED PROTEIN SNAPIN"/>
    <property type="match status" value="1"/>
</dbReference>
<dbReference type="GO" id="GO:0016079">
    <property type="term" value="P:synaptic vesicle exocytosis"/>
    <property type="evidence" value="ECO:0007669"/>
    <property type="project" value="TreeGrafter"/>
</dbReference>
<dbReference type="GO" id="GO:2000300">
    <property type="term" value="P:regulation of synaptic vesicle exocytosis"/>
    <property type="evidence" value="ECO:0007669"/>
    <property type="project" value="TreeGrafter"/>
</dbReference>
<dbReference type="Proteomes" id="UP001378592">
    <property type="component" value="Unassembled WGS sequence"/>
</dbReference>
<accession>A0AAN9V7Y9</accession>
<dbReference type="GO" id="GO:0031083">
    <property type="term" value="C:BLOC-1 complex"/>
    <property type="evidence" value="ECO:0007669"/>
    <property type="project" value="InterPro"/>
</dbReference>
<keyword evidence="6" id="KW-1185">Reference proteome</keyword>
<feature type="compositionally biased region" description="Low complexity" evidence="4">
    <location>
        <begin position="129"/>
        <end position="146"/>
    </location>
</feature>
<dbReference type="AlphaFoldDB" id="A0AAN9V7Y9"/>
<name>A0AAN9V7Y9_9ORTH</name>
<evidence type="ECO:0000256" key="4">
    <source>
        <dbReference type="SAM" id="MobiDB-lite"/>
    </source>
</evidence>
<sequence length="146" mass="16269">MELDTESTTTSIDDKTEDFCENPTRDTLAEGLMCLLKPTIDQLDERVRATRISQVELKQQIEGLAEELKKISNAQPCPLDLDVYVRKLMNAKLKVTVVSNILQTAQDRLNKVHFAIEKEAARRRALLEPSPITTPAAESSSASSVQ</sequence>
<organism evidence="5 6">
    <name type="scientific">Gryllus longicercus</name>
    <dbReference type="NCBI Taxonomy" id="2509291"/>
    <lineage>
        <taxon>Eukaryota</taxon>
        <taxon>Metazoa</taxon>
        <taxon>Ecdysozoa</taxon>
        <taxon>Arthropoda</taxon>
        <taxon>Hexapoda</taxon>
        <taxon>Insecta</taxon>
        <taxon>Pterygota</taxon>
        <taxon>Neoptera</taxon>
        <taxon>Polyneoptera</taxon>
        <taxon>Orthoptera</taxon>
        <taxon>Ensifera</taxon>
        <taxon>Gryllidea</taxon>
        <taxon>Grylloidea</taxon>
        <taxon>Gryllidae</taxon>
        <taxon>Gryllinae</taxon>
        <taxon>Gryllus</taxon>
    </lineage>
</organism>
<evidence type="ECO:0000256" key="3">
    <source>
        <dbReference type="ARBA" id="ARBA00033330"/>
    </source>
</evidence>
<keyword evidence="2" id="KW-0175">Coiled coil</keyword>
<dbReference type="GO" id="GO:0099078">
    <property type="term" value="C:BORC complex"/>
    <property type="evidence" value="ECO:0007669"/>
    <property type="project" value="TreeGrafter"/>
</dbReference>
<dbReference type="GO" id="GO:0008021">
    <property type="term" value="C:synaptic vesicle"/>
    <property type="evidence" value="ECO:0007669"/>
    <property type="project" value="TreeGrafter"/>
</dbReference>
<gene>
    <name evidence="5" type="ORF">R5R35_007904</name>
</gene>
<evidence type="ECO:0000256" key="1">
    <source>
        <dbReference type="ARBA" id="ARBA00006111"/>
    </source>
</evidence>